<dbReference type="PROSITE" id="PS01124">
    <property type="entry name" value="HTH_ARAC_FAMILY_2"/>
    <property type="match status" value="1"/>
</dbReference>
<name>A0A5S3N5E7_9FLAO</name>
<dbReference type="Gene3D" id="2.60.120.280">
    <property type="entry name" value="Regulatory protein AraC"/>
    <property type="match status" value="1"/>
</dbReference>
<organism evidence="5 6">
    <name type="scientific">Polaribacter aestuariivivens</name>
    <dbReference type="NCBI Taxonomy" id="2304626"/>
    <lineage>
        <taxon>Bacteria</taxon>
        <taxon>Pseudomonadati</taxon>
        <taxon>Bacteroidota</taxon>
        <taxon>Flavobacteriia</taxon>
        <taxon>Flavobacteriales</taxon>
        <taxon>Flavobacteriaceae</taxon>
    </lineage>
</organism>
<evidence type="ECO:0000256" key="1">
    <source>
        <dbReference type="ARBA" id="ARBA00023015"/>
    </source>
</evidence>
<dbReference type="Pfam" id="PF12833">
    <property type="entry name" value="HTH_18"/>
    <property type="match status" value="1"/>
</dbReference>
<sequence length="295" mass="34638">MTEATALKEGFLGQKMISLPKSIINIAKNNEITKLFYVSDLGHYPKANNHYRRRKKGSSQYIFIYCTKGKGEIILDDIKYPIAPNEFFIIPKNVKHEYSADQADPWTIYWFHFKGSIAEELYNRYKNTDINNYKNVSFSKEKIGLFEKIFSLFSHNNLENQIEYANLLSLNFISNFIYHDFDSTISSNDNENIVNSIKNFLLNNLDKNFTLDEIADKFNYSKSYLHTKFKKSTGYPIMVFFNLKKTQKACEYLNCTDLSIKEISFKIGFNDPLYFSRIFKNFMGKSPRSYKKKVN</sequence>
<dbReference type="InterPro" id="IPR037923">
    <property type="entry name" value="HTH-like"/>
</dbReference>
<dbReference type="PANTHER" id="PTHR43280:SF30">
    <property type="entry name" value="MMSAB OPERON REGULATORY PROTEIN"/>
    <property type="match status" value="1"/>
</dbReference>
<keyword evidence="1" id="KW-0805">Transcription regulation</keyword>
<evidence type="ECO:0000313" key="6">
    <source>
        <dbReference type="Proteomes" id="UP000307140"/>
    </source>
</evidence>
<evidence type="ECO:0000259" key="4">
    <source>
        <dbReference type="PROSITE" id="PS01124"/>
    </source>
</evidence>
<feature type="domain" description="HTH araC/xylS-type" evidence="4">
    <location>
        <begin position="195"/>
        <end position="293"/>
    </location>
</feature>
<gene>
    <name evidence="5" type="ORF">FDT66_07450</name>
</gene>
<comment type="caution">
    <text evidence="5">The sequence shown here is derived from an EMBL/GenBank/DDBJ whole genome shotgun (WGS) entry which is preliminary data.</text>
</comment>
<dbReference type="RefSeq" id="WP_138535541.1">
    <property type="nucleotide sequence ID" value="NZ_CBDUES010000001.1"/>
</dbReference>
<dbReference type="EMBL" id="VANR01000003">
    <property type="protein sequence ID" value="TMM30591.1"/>
    <property type="molecule type" value="Genomic_DNA"/>
</dbReference>
<dbReference type="SUPFAM" id="SSF46689">
    <property type="entry name" value="Homeodomain-like"/>
    <property type="match status" value="2"/>
</dbReference>
<evidence type="ECO:0000256" key="2">
    <source>
        <dbReference type="ARBA" id="ARBA00023125"/>
    </source>
</evidence>
<dbReference type="OrthoDB" id="1007602at2"/>
<evidence type="ECO:0000256" key="3">
    <source>
        <dbReference type="ARBA" id="ARBA00023163"/>
    </source>
</evidence>
<dbReference type="SMART" id="SM00342">
    <property type="entry name" value="HTH_ARAC"/>
    <property type="match status" value="1"/>
</dbReference>
<dbReference type="SUPFAM" id="SSF51215">
    <property type="entry name" value="Regulatory protein AraC"/>
    <property type="match status" value="1"/>
</dbReference>
<keyword evidence="3" id="KW-0804">Transcription</keyword>
<accession>A0A5S3N5E7</accession>
<dbReference type="PRINTS" id="PR00032">
    <property type="entry name" value="HTHARAC"/>
</dbReference>
<dbReference type="InterPro" id="IPR009057">
    <property type="entry name" value="Homeodomain-like_sf"/>
</dbReference>
<keyword evidence="6" id="KW-1185">Reference proteome</keyword>
<dbReference type="PANTHER" id="PTHR43280">
    <property type="entry name" value="ARAC-FAMILY TRANSCRIPTIONAL REGULATOR"/>
    <property type="match status" value="1"/>
</dbReference>
<dbReference type="Proteomes" id="UP000307140">
    <property type="component" value="Unassembled WGS sequence"/>
</dbReference>
<dbReference type="InterPro" id="IPR003313">
    <property type="entry name" value="AraC-bd"/>
</dbReference>
<dbReference type="GO" id="GO:0003700">
    <property type="term" value="F:DNA-binding transcription factor activity"/>
    <property type="evidence" value="ECO:0007669"/>
    <property type="project" value="InterPro"/>
</dbReference>
<evidence type="ECO:0000313" key="5">
    <source>
        <dbReference type="EMBL" id="TMM30591.1"/>
    </source>
</evidence>
<protein>
    <submittedName>
        <fullName evidence="5">AraC family transcriptional regulator</fullName>
    </submittedName>
</protein>
<proteinExistence type="predicted"/>
<dbReference type="AlphaFoldDB" id="A0A5S3N5E7"/>
<reference evidence="5 6" key="1">
    <citation type="submission" date="2019-05" db="EMBL/GenBank/DDBJ databases">
        <title>Polaribacter aestuariivivens sp. nov., isolated from a tidal flat.</title>
        <authorList>
            <person name="Yoon J.-H."/>
        </authorList>
    </citation>
    <scope>NUCLEOTIDE SEQUENCE [LARGE SCALE GENOMIC DNA]</scope>
    <source>
        <strain evidence="5 6">DBTF-3</strain>
    </source>
</reference>
<dbReference type="InterPro" id="IPR020449">
    <property type="entry name" value="Tscrpt_reg_AraC-type_HTH"/>
</dbReference>
<dbReference type="CDD" id="cd06986">
    <property type="entry name" value="cupin_MmsR-like_N"/>
    <property type="match status" value="1"/>
</dbReference>
<dbReference type="Gene3D" id="1.10.10.60">
    <property type="entry name" value="Homeodomain-like"/>
    <property type="match status" value="2"/>
</dbReference>
<dbReference type="InterPro" id="IPR018060">
    <property type="entry name" value="HTH_AraC"/>
</dbReference>
<dbReference type="GO" id="GO:0043565">
    <property type="term" value="F:sequence-specific DNA binding"/>
    <property type="evidence" value="ECO:0007669"/>
    <property type="project" value="InterPro"/>
</dbReference>
<keyword evidence="2" id="KW-0238">DNA-binding</keyword>
<dbReference type="Pfam" id="PF02311">
    <property type="entry name" value="AraC_binding"/>
    <property type="match status" value="1"/>
</dbReference>